<evidence type="ECO:0000256" key="2">
    <source>
        <dbReference type="ARBA" id="ARBA00022723"/>
    </source>
</evidence>
<dbReference type="GO" id="GO:0071004">
    <property type="term" value="C:U2-type prespliceosome"/>
    <property type="evidence" value="ECO:0007669"/>
    <property type="project" value="UniProtKB-UniRule"/>
</dbReference>
<dbReference type="InterPro" id="IPR013085">
    <property type="entry name" value="U1-CZ_Znf_C2H2"/>
</dbReference>
<dbReference type="GO" id="GO:0000387">
    <property type="term" value="P:spliceosomal snRNP assembly"/>
    <property type="evidence" value="ECO:0007669"/>
    <property type="project" value="UniProtKB-UniRule"/>
</dbReference>
<comment type="subunit">
    <text evidence="8">Component of the U1 snRNP. The U1 snRNP is composed of the U1 snRNA and the 7 core Sm proteins SNRPB, SNRPD1, SNRPD2, SNRPD3, SNRPE, SNRPF and SNRPG that assemble in a heptameric protein ring on the Sm site of the small nuclear RNA to form the core snRNP, and at least 3 U1 snRNP-specific proteins SNRNP70/U1-70K, SNRPA/U1-A and SNRPC/U1-C. SNRPC/U1-C interacts with U1 snRNA and the 5' splice-site region of the pre-mRNA. Interacts (via N-terminus) with TIA1 (via C-terminus); thereby promoting spliceosomal U1 snRNP recruitment to 5' splice sites.</text>
</comment>
<dbReference type="InterPro" id="IPR017340">
    <property type="entry name" value="U1_snRNP-C"/>
</dbReference>
<dbReference type="GO" id="GO:0000243">
    <property type="term" value="C:commitment complex"/>
    <property type="evidence" value="ECO:0007669"/>
    <property type="project" value="UniProtKB-UniRule"/>
</dbReference>
<gene>
    <name evidence="12" type="ORF">PENPOL_c006G06073</name>
</gene>
<evidence type="ECO:0000256" key="4">
    <source>
        <dbReference type="ARBA" id="ARBA00022833"/>
    </source>
</evidence>
<evidence type="ECO:0000256" key="7">
    <source>
        <dbReference type="ARBA" id="ARBA00023274"/>
    </source>
</evidence>
<dbReference type="PANTHER" id="PTHR35179:SF2">
    <property type="entry name" value="START DOMAIN-CONTAINING PROTEIN"/>
    <property type="match status" value="1"/>
</dbReference>
<dbReference type="SUPFAM" id="SSF57667">
    <property type="entry name" value="beta-beta-alpha zinc fingers"/>
    <property type="match status" value="1"/>
</dbReference>
<dbReference type="GO" id="GO:0030627">
    <property type="term" value="F:pre-mRNA 5'-splice site binding"/>
    <property type="evidence" value="ECO:0007669"/>
    <property type="project" value="InterPro"/>
</dbReference>
<dbReference type="Pfam" id="PF06220">
    <property type="entry name" value="zf-U1"/>
    <property type="match status" value="1"/>
</dbReference>
<feature type="region of interest" description="Disordered" evidence="10">
    <location>
        <begin position="1"/>
        <end position="35"/>
    </location>
</feature>
<accession>A0A1V6NKT1</accession>
<evidence type="ECO:0000256" key="9">
    <source>
        <dbReference type="HAMAP-Rule" id="MF_03153"/>
    </source>
</evidence>
<evidence type="ECO:0000259" key="11">
    <source>
        <dbReference type="PROSITE" id="PS50171"/>
    </source>
</evidence>
<comment type="similarity">
    <text evidence="9">Belongs to the U1 small nuclear ribonucleoprotein C family.</text>
</comment>
<evidence type="ECO:0000313" key="12">
    <source>
        <dbReference type="EMBL" id="OQD65311.1"/>
    </source>
</evidence>
<keyword evidence="5 9" id="KW-0694">RNA-binding</keyword>
<comment type="subcellular location">
    <subcellularLocation>
        <location evidence="1 9">Nucleus</location>
    </subcellularLocation>
</comment>
<evidence type="ECO:0000256" key="10">
    <source>
        <dbReference type="SAM" id="MobiDB-lite"/>
    </source>
</evidence>
<dbReference type="PROSITE" id="PS50171">
    <property type="entry name" value="ZF_MATRIN"/>
    <property type="match status" value="1"/>
</dbReference>
<feature type="region of interest" description="Disordered" evidence="10">
    <location>
        <begin position="500"/>
        <end position="623"/>
    </location>
</feature>
<dbReference type="InterPro" id="IPR000690">
    <property type="entry name" value="Matrin/U1-C_Znf_C2H2"/>
</dbReference>
<name>A0A1V6NKT1_PENPO</name>
<dbReference type="GO" id="GO:0008270">
    <property type="term" value="F:zinc ion binding"/>
    <property type="evidence" value="ECO:0007669"/>
    <property type="project" value="UniProtKB-UniRule"/>
</dbReference>
<feature type="compositionally biased region" description="Low complexity" evidence="10">
    <location>
        <begin position="597"/>
        <end position="607"/>
    </location>
</feature>
<protein>
    <recommendedName>
        <fullName evidence="9">U1 small nuclear ribonucleoprotein C</fullName>
        <shortName evidence="9">U1 snRNP C</shortName>
        <shortName evidence="9">U1-C</shortName>
        <shortName evidence="9">U1C</shortName>
    </recommendedName>
</protein>
<keyword evidence="2 9" id="KW-0479">Metal-binding</keyword>
<organism evidence="12 13">
    <name type="scientific">Penicillium polonicum</name>
    <dbReference type="NCBI Taxonomy" id="60169"/>
    <lineage>
        <taxon>Eukaryota</taxon>
        <taxon>Fungi</taxon>
        <taxon>Dikarya</taxon>
        <taxon>Ascomycota</taxon>
        <taxon>Pezizomycotina</taxon>
        <taxon>Eurotiomycetes</taxon>
        <taxon>Eurotiomycetidae</taxon>
        <taxon>Eurotiales</taxon>
        <taxon>Aspergillaceae</taxon>
        <taxon>Penicillium</taxon>
    </lineage>
</organism>
<dbReference type="AlphaFoldDB" id="A0A1V6NKT1"/>
<dbReference type="EMBL" id="MDYM01000006">
    <property type="protein sequence ID" value="OQD65311.1"/>
    <property type="molecule type" value="Genomic_DNA"/>
</dbReference>
<dbReference type="InterPro" id="IPR036236">
    <property type="entry name" value="Znf_C2H2_sf"/>
</dbReference>
<evidence type="ECO:0000256" key="8">
    <source>
        <dbReference type="ARBA" id="ARBA00046357"/>
    </source>
</evidence>
<dbReference type="GO" id="GO:0030619">
    <property type="term" value="F:U1 snRNA binding"/>
    <property type="evidence" value="ECO:0007669"/>
    <property type="project" value="UniProtKB-UniRule"/>
</dbReference>
<dbReference type="PANTHER" id="PTHR35179">
    <property type="entry name" value="PROTEIN CBG02620"/>
    <property type="match status" value="1"/>
</dbReference>
<feature type="compositionally biased region" description="Basic residues" evidence="10">
    <location>
        <begin position="7"/>
        <end position="25"/>
    </location>
</feature>
<dbReference type="Gene3D" id="3.30.160.60">
    <property type="entry name" value="Classic Zinc Finger"/>
    <property type="match status" value="1"/>
</dbReference>
<reference evidence="13" key="1">
    <citation type="journal article" date="2017" name="Nat. Microbiol.">
        <title>Global analysis of biosynthetic gene clusters reveals vast potential of secondary metabolite production in Penicillium species.</title>
        <authorList>
            <person name="Nielsen J.C."/>
            <person name="Grijseels S."/>
            <person name="Prigent S."/>
            <person name="Ji B."/>
            <person name="Dainat J."/>
            <person name="Nielsen K.F."/>
            <person name="Frisvad J.C."/>
            <person name="Workman M."/>
            <person name="Nielsen J."/>
        </authorList>
    </citation>
    <scope>NUCLEOTIDE SEQUENCE [LARGE SCALE GENOMIC DNA]</scope>
    <source>
        <strain evidence="13">IBT 4502</strain>
    </source>
</reference>
<comment type="function">
    <text evidence="9">Component of the spliceosomal U1 snRNP, which is essential for recognition of the pre-mRNA 5' splice-site and the subsequent assembly of the spliceosome. U1-C is directly involved in initial 5' splice-site recognition for both constitutive and regulated alternative splicing. The interaction with the 5' splice-site seems to precede base-pairing between the pre-mRNA and the U1 snRNA. Stimulates commitment or early (E) complex formation by stabilizing the base pairing of the 5' end of the U1 snRNA and the 5' splice-site region.</text>
</comment>
<feature type="compositionally biased region" description="Pro residues" evidence="10">
    <location>
        <begin position="562"/>
        <end position="587"/>
    </location>
</feature>
<keyword evidence="4 9" id="KW-0862">Zinc</keyword>
<dbReference type="HAMAP" id="MF_03153">
    <property type="entry name" value="U1_C"/>
    <property type="match status" value="1"/>
</dbReference>
<proteinExistence type="inferred from homology"/>
<sequence length="623" mass="68456">MSSQARGRGRGRGRRRGRRGWRGRGRGGYGTQVISPAPPLGEILVKIQHDEVEVSEEDQGGDVSRITNSQYLTSYNWLAGDKSRIIVPGEPPKWTPLSDPRTLPQDNGTYYRDRNAAQFPTYPLEPMVQAILTDKPEFPVTDVDIIGCNNTLGYLLRFVRGAGDPFRMLVQVLGKTVFFIRRENSPTETIPGIRGYGHTFPEAYTTWNENVGGSKSHHRVVEYKFADMQCLIRFEPDGFLPDLVTDTETEDPVPNAQEGLLSIEDVTLSDDPSPATEMAPQQLETAMQGRHIPQCAVFDLKTRARSKRSSNVLREEMPRMWLAQIPNFILAHHTDGQFKHIRVSDARDDLKKWEETEQLTLRKFASLLQMIVAFVRSLEDGRLEIEREESDYCDVYLTHDSMSVRKAHNSGRNHLRNVVDYYQQIGQEKAQSVIDSITSSYAAEGQQAPNMMAPGAFPPPFGFPGQPGMPPPPFGIPPPGAPGAPGMLPRMSYPLPTPPYVSKKRKRSPIYPGPTQANQYPYPTAPGAHGLPFPPFPNATGTPPTGGFPPPLPNMPHGANLPIPPPGGFPNFPMPPPGAAGFPPIPGQPGMGPGGPQIPTGPRGLEGYPPPGGGPPGGMDQRW</sequence>
<dbReference type="STRING" id="60169.A0A1V6NKT1"/>
<evidence type="ECO:0000256" key="5">
    <source>
        <dbReference type="ARBA" id="ARBA00022884"/>
    </source>
</evidence>
<keyword evidence="3 9" id="KW-0863">Zinc-finger</keyword>
<feature type="domain" description="Matrin-type" evidence="11">
    <location>
        <begin position="388"/>
        <end position="420"/>
    </location>
</feature>
<keyword evidence="13" id="KW-1185">Reference proteome</keyword>
<evidence type="ECO:0000256" key="6">
    <source>
        <dbReference type="ARBA" id="ARBA00023242"/>
    </source>
</evidence>
<dbReference type="GO" id="GO:0003729">
    <property type="term" value="F:mRNA binding"/>
    <property type="evidence" value="ECO:0007669"/>
    <property type="project" value="UniProtKB-UniRule"/>
</dbReference>
<comment type="subunit">
    <text evidence="9">U1 snRNP is composed of the 7 core Sm proteins B/B', D1, D2, D3, E, F and G that assemble in a heptameric protein ring on the Sm site of the small nuclear RNA to form the core snRNP, and at least 3 U1 snRNP-specific proteins U1-70K, U1-A and U1-C. U1-C interacts with U1 snRNA and the 5' splice-site region of the pre-mRNA.</text>
</comment>
<keyword evidence="6 9" id="KW-0539">Nucleus</keyword>
<dbReference type="GO" id="GO:0000395">
    <property type="term" value="P:mRNA 5'-splice site recognition"/>
    <property type="evidence" value="ECO:0007669"/>
    <property type="project" value="UniProtKB-UniRule"/>
</dbReference>
<evidence type="ECO:0000256" key="3">
    <source>
        <dbReference type="ARBA" id="ARBA00022771"/>
    </source>
</evidence>
<dbReference type="FunFam" id="3.30.160.60:FF:000059">
    <property type="entry name" value="U1 small nuclear ribonucleoprotein C"/>
    <property type="match status" value="1"/>
</dbReference>
<dbReference type="OrthoDB" id="5393654at2759"/>
<comment type="caution">
    <text evidence="12">The sequence shown here is derived from an EMBL/GenBank/DDBJ whole genome shotgun (WGS) entry which is preliminary data.</text>
</comment>
<evidence type="ECO:0000313" key="13">
    <source>
        <dbReference type="Proteomes" id="UP000191408"/>
    </source>
</evidence>
<evidence type="ECO:0000256" key="1">
    <source>
        <dbReference type="ARBA" id="ARBA00004123"/>
    </source>
</evidence>
<keyword evidence="7 9" id="KW-0687">Ribonucleoprotein</keyword>
<dbReference type="Proteomes" id="UP000191408">
    <property type="component" value="Unassembled WGS sequence"/>
</dbReference>
<dbReference type="GO" id="GO:0005685">
    <property type="term" value="C:U1 snRNP"/>
    <property type="evidence" value="ECO:0007669"/>
    <property type="project" value="UniProtKB-UniRule"/>
</dbReference>